<evidence type="ECO:0000256" key="11">
    <source>
        <dbReference type="ARBA" id="ARBA00022840"/>
    </source>
</evidence>
<dbReference type="SUPFAM" id="SSF55785">
    <property type="entry name" value="PYP-like sensor domain (PAS domain)"/>
    <property type="match status" value="1"/>
</dbReference>
<comment type="subcellular location">
    <subcellularLocation>
        <location evidence="4">Cell membrane</location>
    </subcellularLocation>
    <subcellularLocation>
        <location evidence="3">Membrane</location>
        <topology evidence="3">Multi-pass membrane protein</topology>
    </subcellularLocation>
</comment>
<keyword evidence="12 17" id="KW-1133">Transmembrane helix</keyword>
<dbReference type="CDD" id="cd16922">
    <property type="entry name" value="HATPase_EvgS-ArcB-TorS-like"/>
    <property type="match status" value="1"/>
</dbReference>
<dbReference type="GO" id="GO:0005524">
    <property type="term" value="F:ATP binding"/>
    <property type="evidence" value="ECO:0007669"/>
    <property type="project" value="UniProtKB-KW"/>
</dbReference>
<evidence type="ECO:0000256" key="6">
    <source>
        <dbReference type="ARBA" id="ARBA00022553"/>
    </source>
</evidence>
<comment type="cofactor">
    <cofactor evidence="2">
        <name>a divalent metal cation</name>
        <dbReference type="ChEBI" id="CHEBI:60240"/>
    </cofactor>
</comment>
<dbReference type="InterPro" id="IPR000014">
    <property type="entry name" value="PAS"/>
</dbReference>
<keyword evidence="10" id="KW-0418">Kinase</keyword>
<sequence>MGQTASLTRQRRRFRIAVPAALAFLLVFGLLLEPWFSTAVRESASSAGLIIVAVVGMTSCAVRARQTAGRRQRSWLLLIAAGASGVLSNVWVAAVGSDPLESPSTFGDLLLALALVLSIAALLNFPTVRRRGIDLLLLVLDGIVIAAGVLIIASVLVYAALADPVGGSGPDVTPVLLPVLDVVLATVALLLVLRSGGADRPVLALVSAGFVMYTAADLSFAVRVAEDEFHFGTVGDLGWMAGYLLIGLAAWYPSAQVDGPEQDATGSSDARDTLLVYAVTLIAATVQVAFSSETEIAGAQAVVWLVLVLAAGVRQTLLTYDNATLRRGLEHRVREQTADLRRLVRQTEVLVSSVGDGIYGVDLSGRITFVNPSGAKALGYSPDELLGRNAHLDFHGPAADGTPYPLEQCYITDAILSGRVSSAELDEYQRANGELFPVEITASPLLDGDDHERIRGAVVVFRDMTQRREVDRMKNEFVSVVSHELRTPLTSIRGALGLLATGSLGELSPRAQSITSIALESSERLGRLINDILDLERIESGSRQLDLGTHRAADLLAASADEMTALARDHDMRLAVGAAEGVVVADRDRVVQTLANLIGNAVKFSGDGDVVVLEAAAGEDEVVFSVRDQGRGIPPDKLATIFERFQQVDSSDARQKGGTGLGLTISRGIVERHGGRIWAESEVGAGTTVRFTLPTPRRSQLAAPGEHDLPIGHVVLLASDVAARSSWAARLGAAGYHLEGDRSPAVVVTGPASEPLTRERMLAALEVSRRSDGDTALVLEPDERIADEVSRWIADSGVPVASVPSSSEGQTLLGQLRPTVLVVDLERSWAEALGLVRDLRARIRDGETAVIAYRASPRQGRVGTAASDPAGSSSDRTEDDILGQRLVALMDIVTARLGGGPT</sequence>
<feature type="transmembrane region" description="Helical" evidence="17">
    <location>
        <begin position="173"/>
        <end position="193"/>
    </location>
</feature>
<feature type="transmembrane region" description="Helical" evidence="17">
    <location>
        <begin position="106"/>
        <end position="123"/>
    </location>
</feature>
<dbReference type="CDD" id="cd00130">
    <property type="entry name" value="PAS"/>
    <property type="match status" value="1"/>
</dbReference>
<evidence type="ECO:0000256" key="8">
    <source>
        <dbReference type="ARBA" id="ARBA00022692"/>
    </source>
</evidence>
<dbReference type="SUPFAM" id="SSF47384">
    <property type="entry name" value="Homodimeric domain of signal transducing histidine kinase"/>
    <property type="match status" value="1"/>
</dbReference>
<dbReference type="GO" id="GO:0007234">
    <property type="term" value="P:osmosensory signaling via phosphorelay pathway"/>
    <property type="evidence" value="ECO:0007669"/>
    <property type="project" value="TreeGrafter"/>
</dbReference>
<dbReference type="InterPro" id="IPR003594">
    <property type="entry name" value="HATPase_dom"/>
</dbReference>
<evidence type="ECO:0000256" key="12">
    <source>
        <dbReference type="ARBA" id="ARBA00022989"/>
    </source>
</evidence>
<evidence type="ECO:0000256" key="3">
    <source>
        <dbReference type="ARBA" id="ARBA00004141"/>
    </source>
</evidence>
<evidence type="ECO:0000256" key="4">
    <source>
        <dbReference type="ARBA" id="ARBA00004236"/>
    </source>
</evidence>
<dbReference type="Pfam" id="PF02518">
    <property type="entry name" value="HATPase_c"/>
    <property type="match status" value="1"/>
</dbReference>
<dbReference type="PROSITE" id="PS50112">
    <property type="entry name" value="PAS"/>
    <property type="match status" value="1"/>
</dbReference>
<dbReference type="Gene3D" id="3.30.565.10">
    <property type="entry name" value="Histidine kinase-like ATPase, C-terminal domain"/>
    <property type="match status" value="1"/>
</dbReference>
<dbReference type="GO" id="GO:0000155">
    <property type="term" value="F:phosphorelay sensor kinase activity"/>
    <property type="evidence" value="ECO:0007669"/>
    <property type="project" value="InterPro"/>
</dbReference>
<evidence type="ECO:0000256" key="14">
    <source>
        <dbReference type="ARBA" id="ARBA00023136"/>
    </source>
</evidence>
<evidence type="ECO:0000256" key="13">
    <source>
        <dbReference type="ARBA" id="ARBA00023012"/>
    </source>
</evidence>
<feature type="transmembrane region" description="Helical" evidence="17">
    <location>
        <begin position="274"/>
        <end position="290"/>
    </location>
</feature>
<dbReference type="PROSITE" id="PS50113">
    <property type="entry name" value="PAC"/>
    <property type="match status" value="1"/>
</dbReference>
<evidence type="ECO:0000256" key="10">
    <source>
        <dbReference type="ARBA" id="ARBA00022777"/>
    </source>
</evidence>
<keyword evidence="8 17" id="KW-0812">Transmembrane</keyword>
<dbReference type="InterPro" id="IPR050351">
    <property type="entry name" value="BphY/WalK/GraS-like"/>
</dbReference>
<keyword evidence="13" id="KW-0902">Two-component regulatory system</keyword>
<dbReference type="GO" id="GO:0005886">
    <property type="term" value="C:plasma membrane"/>
    <property type="evidence" value="ECO:0007669"/>
    <property type="project" value="UniProtKB-SubCell"/>
</dbReference>
<evidence type="ECO:0000256" key="7">
    <source>
        <dbReference type="ARBA" id="ARBA00022679"/>
    </source>
</evidence>
<gene>
    <name evidence="18" type="ORF">SAMN05421872_105342</name>
</gene>
<dbReference type="Pfam" id="PF00512">
    <property type="entry name" value="HisKA"/>
    <property type="match status" value="1"/>
</dbReference>
<dbReference type="SMART" id="SM00388">
    <property type="entry name" value="HisKA"/>
    <property type="match status" value="1"/>
</dbReference>
<keyword evidence="9" id="KW-0547">Nucleotide-binding</keyword>
<organism evidence="18 19">
    <name type="scientific">Nocardioides lianchengensis</name>
    <dbReference type="NCBI Taxonomy" id="1045774"/>
    <lineage>
        <taxon>Bacteria</taxon>
        <taxon>Bacillati</taxon>
        <taxon>Actinomycetota</taxon>
        <taxon>Actinomycetes</taxon>
        <taxon>Propionibacteriales</taxon>
        <taxon>Nocardioidaceae</taxon>
        <taxon>Nocardioides</taxon>
    </lineage>
</organism>
<evidence type="ECO:0000256" key="1">
    <source>
        <dbReference type="ARBA" id="ARBA00000085"/>
    </source>
</evidence>
<dbReference type="PANTHER" id="PTHR42878:SF7">
    <property type="entry name" value="SENSOR HISTIDINE KINASE GLRK"/>
    <property type="match status" value="1"/>
</dbReference>
<reference evidence="18 19" key="1">
    <citation type="submission" date="2016-10" db="EMBL/GenBank/DDBJ databases">
        <authorList>
            <person name="de Groot N.N."/>
        </authorList>
    </citation>
    <scope>NUCLEOTIDE SEQUENCE [LARGE SCALE GENOMIC DNA]</scope>
    <source>
        <strain evidence="18 19">CGMCC 4.6858</strain>
    </source>
</reference>
<keyword evidence="14 17" id="KW-0472">Membrane</keyword>
<dbReference type="Gene3D" id="1.10.287.130">
    <property type="match status" value="1"/>
</dbReference>
<dbReference type="GO" id="GO:0005509">
    <property type="term" value="F:calcium ion binding"/>
    <property type="evidence" value="ECO:0007669"/>
    <property type="project" value="UniProtKB-ARBA"/>
</dbReference>
<dbReference type="SMART" id="SM00086">
    <property type="entry name" value="PAC"/>
    <property type="match status" value="1"/>
</dbReference>
<dbReference type="PROSITE" id="PS50109">
    <property type="entry name" value="HIS_KIN"/>
    <property type="match status" value="1"/>
</dbReference>
<dbReference type="RefSeq" id="WP_090855494.1">
    <property type="nucleotide sequence ID" value="NZ_FMZM01000005.1"/>
</dbReference>
<protein>
    <recommendedName>
        <fullName evidence="15">Sensor-like histidine kinase SenX3</fullName>
        <ecNumber evidence="5">2.7.13.3</ecNumber>
    </recommendedName>
</protein>
<dbReference type="PANTHER" id="PTHR42878">
    <property type="entry name" value="TWO-COMPONENT HISTIDINE KINASE"/>
    <property type="match status" value="1"/>
</dbReference>
<dbReference type="InterPro" id="IPR003661">
    <property type="entry name" value="HisK_dim/P_dom"/>
</dbReference>
<dbReference type="STRING" id="1045774.SAMN05421872_105342"/>
<dbReference type="Proteomes" id="UP000199034">
    <property type="component" value="Unassembled WGS sequence"/>
</dbReference>
<evidence type="ECO:0000313" key="18">
    <source>
        <dbReference type="EMBL" id="SDD05943.1"/>
    </source>
</evidence>
<comment type="catalytic activity">
    <reaction evidence="1">
        <text>ATP + protein L-histidine = ADP + protein N-phospho-L-histidine.</text>
        <dbReference type="EC" id="2.7.13.3"/>
    </reaction>
</comment>
<dbReference type="InterPro" id="IPR036097">
    <property type="entry name" value="HisK_dim/P_sf"/>
</dbReference>
<evidence type="ECO:0000256" key="2">
    <source>
        <dbReference type="ARBA" id="ARBA00001968"/>
    </source>
</evidence>
<feature type="region of interest" description="Disordered" evidence="16">
    <location>
        <begin position="858"/>
        <end position="878"/>
    </location>
</feature>
<keyword evidence="6" id="KW-0597">Phosphoprotein</keyword>
<keyword evidence="7" id="KW-0808">Transferase</keyword>
<evidence type="ECO:0000256" key="9">
    <source>
        <dbReference type="ARBA" id="ARBA00022741"/>
    </source>
</evidence>
<dbReference type="CDD" id="cd00082">
    <property type="entry name" value="HisKA"/>
    <property type="match status" value="1"/>
</dbReference>
<feature type="transmembrane region" description="Helical" evidence="17">
    <location>
        <begin position="12"/>
        <end position="32"/>
    </location>
</feature>
<dbReference type="Pfam" id="PF13426">
    <property type="entry name" value="PAS_9"/>
    <property type="match status" value="1"/>
</dbReference>
<dbReference type="Gene3D" id="3.30.450.20">
    <property type="entry name" value="PAS domain"/>
    <property type="match status" value="1"/>
</dbReference>
<dbReference type="OrthoDB" id="9813151at2"/>
<dbReference type="EMBL" id="FMZM01000005">
    <property type="protein sequence ID" value="SDD05943.1"/>
    <property type="molecule type" value="Genomic_DNA"/>
</dbReference>
<evidence type="ECO:0000313" key="19">
    <source>
        <dbReference type="Proteomes" id="UP000199034"/>
    </source>
</evidence>
<evidence type="ECO:0000256" key="16">
    <source>
        <dbReference type="SAM" id="MobiDB-lite"/>
    </source>
</evidence>
<proteinExistence type="predicted"/>
<dbReference type="InterPro" id="IPR036890">
    <property type="entry name" value="HATPase_C_sf"/>
</dbReference>
<name>A0A1G6RNG9_9ACTN</name>
<dbReference type="FunFam" id="1.10.287.130:FF:000001">
    <property type="entry name" value="Two-component sensor histidine kinase"/>
    <property type="match status" value="1"/>
</dbReference>
<dbReference type="GO" id="GO:0000156">
    <property type="term" value="F:phosphorelay response regulator activity"/>
    <property type="evidence" value="ECO:0007669"/>
    <property type="project" value="TreeGrafter"/>
</dbReference>
<keyword evidence="11" id="KW-0067">ATP-binding</keyword>
<accession>A0A1G6RNG9</accession>
<feature type="transmembrane region" description="Helical" evidence="17">
    <location>
        <begin position="202"/>
        <end position="225"/>
    </location>
</feature>
<dbReference type="EC" id="2.7.13.3" evidence="5"/>
<evidence type="ECO:0000256" key="5">
    <source>
        <dbReference type="ARBA" id="ARBA00012438"/>
    </source>
</evidence>
<dbReference type="InterPro" id="IPR001610">
    <property type="entry name" value="PAC"/>
</dbReference>
<dbReference type="InterPro" id="IPR004358">
    <property type="entry name" value="Sig_transdc_His_kin-like_C"/>
</dbReference>
<evidence type="ECO:0000256" key="15">
    <source>
        <dbReference type="ARBA" id="ARBA00039401"/>
    </source>
</evidence>
<dbReference type="InterPro" id="IPR000700">
    <property type="entry name" value="PAS-assoc_C"/>
</dbReference>
<feature type="transmembrane region" description="Helical" evidence="17">
    <location>
        <begin position="44"/>
        <end position="62"/>
    </location>
</feature>
<dbReference type="PRINTS" id="PR00344">
    <property type="entry name" value="BCTRLSENSOR"/>
</dbReference>
<dbReference type="InterPro" id="IPR005467">
    <property type="entry name" value="His_kinase_dom"/>
</dbReference>
<dbReference type="InterPro" id="IPR035965">
    <property type="entry name" value="PAS-like_dom_sf"/>
</dbReference>
<keyword evidence="19" id="KW-1185">Reference proteome</keyword>
<dbReference type="AlphaFoldDB" id="A0A1G6RNG9"/>
<dbReference type="SMART" id="SM00387">
    <property type="entry name" value="HATPase_c"/>
    <property type="match status" value="1"/>
</dbReference>
<feature type="transmembrane region" description="Helical" evidence="17">
    <location>
        <begin position="237"/>
        <end position="253"/>
    </location>
</feature>
<feature type="transmembrane region" description="Helical" evidence="17">
    <location>
        <begin position="135"/>
        <end position="161"/>
    </location>
</feature>
<evidence type="ECO:0000256" key="17">
    <source>
        <dbReference type="SAM" id="Phobius"/>
    </source>
</evidence>
<dbReference type="NCBIfam" id="TIGR00229">
    <property type="entry name" value="sensory_box"/>
    <property type="match status" value="1"/>
</dbReference>
<dbReference type="GO" id="GO:0030295">
    <property type="term" value="F:protein kinase activator activity"/>
    <property type="evidence" value="ECO:0007669"/>
    <property type="project" value="TreeGrafter"/>
</dbReference>
<dbReference type="FunFam" id="3.30.565.10:FF:000006">
    <property type="entry name" value="Sensor histidine kinase WalK"/>
    <property type="match status" value="1"/>
</dbReference>
<dbReference type="SMART" id="SM00091">
    <property type="entry name" value="PAS"/>
    <property type="match status" value="1"/>
</dbReference>
<feature type="transmembrane region" description="Helical" evidence="17">
    <location>
        <begin position="74"/>
        <end position="94"/>
    </location>
</feature>
<dbReference type="SUPFAM" id="SSF55874">
    <property type="entry name" value="ATPase domain of HSP90 chaperone/DNA topoisomerase II/histidine kinase"/>
    <property type="match status" value="1"/>
</dbReference>